<dbReference type="PATRIC" id="fig|1618767.3.peg.287"/>
<evidence type="ECO:0000313" key="7">
    <source>
        <dbReference type="Proteomes" id="UP000034934"/>
    </source>
</evidence>
<evidence type="ECO:0000259" key="5">
    <source>
        <dbReference type="PROSITE" id="PS51635"/>
    </source>
</evidence>
<dbReference type="Gene3D" id="3.40.1090.10">
    <property type="entry name" value="Cytosolic phospholipase A2 catalytic domain"/>
    <property type="match status" value="2"/>
</dbReference>
<dbReference type="PANTHER" id="PTHR14226">
    <property type="entry name" value="NEUROPATHY TARGET ESTERASE/SWISS CHEESE D.MELANOGASTER"/>
    <property type="match status" value="1"/>
</dbReference>
<proteinExistence type="predicted"/>
<name>A0A0F9YUP7_9BACT</name>
<dbReference type="PROSITE" id="PS51635">
    <property type="entry name" value="PNPLA"/>
    <property type="match status" value="1"/>
</dbReference>
<dbReference type="InterPro" id="IPR002641">
    <property type="entry name" value="PNPLA_dom"/>
</dbReference>
<dbReference type="Proteomes" id="UP000034934">
    <property type="component" value="Unassembled WGS sequence"/>
</dbReference>
<dbReference type="GO" id="GO:0016042">
    <property type="term" value="P:lipid catabolic process"/>
    <property type="evidence" value="ECO:0007669"/>
    <property type="project" value="UniProtKB-UniRule"/>
</dbReference>
<keyword evidence="1 4" id="KW-0378">Hydrolase</keyword>
<feature type="domain" description="PNPLA" evidence="5">
    <location>
        <begin position="10"/>
        <end position="170"/>
    </location>
</feature>
<dbReference type="InterPro" id="IPR016035">
    <property type="entry name" value="Acyl_Trfase/lysoPLipase"/>
</dbReference>
<comment type="caution">
    <text evidence="6">The sequence shown here is derived from an EMBL/GenBank/DDBJ whole genome shotgun (WGS) entry which is preliminary data.</text>
</comment>
<feature type="short sequence motif" description="GXSXG" evidence="4">
    <location>
        <begin position="41"/>
        <end position="45"/>
    </location>
</feature>
<evidence type="ECO:0000313" key="6">
    <source>
        <dbReference type="EMBL" id="KKP30211.1"/>
    </source>
</evidence>
<dbReference type="EMBL" id="LBOG01000003">
    <property type="protein sequence ID" value="KKP30211.1"/>
    <property type="molecule type" value="Genomic_DNA"/>
</dbReference>
<gene>
    <name evidence="6" type="ORF">UR19_C0003G0047</name>
</gene>
<feature type="active site" description="Proton acceptor" evidence="4">
    <location>
        <position position="157"/>
    </location>
</feature>
<dbReference type="AlphaFoldDB" id="A0A0F9YUP7"/>
<comment type="caution">
    <text evidence="4">Lacks conserved residue(s) required for the propagation of feature annotation.</text>
</comment>
<evidence type="ECO:0000256" key="4">
    <source>
        <dbReference type="PROSITE-ProRule" id="PRU01161"/>
    </source>
</evidence>
<evidence type="ECO:0000256" key="2">
    <source>
        <dbReference type="ARBA" id="ARBA00022963"/>
    </source>
</evidence>
<dbReference type="SUPFAM" id="SSF52151">
    <property type="entry name" value="FabD/lysophospholipase-like"/>
    <property type="match status" value="1"/>
</dbReference>
<keyword evidence="2 4" id="KW-0442">Lipid degradation</keyword>
<accession>A0A0F9YUP7</accession>
<feature type="active site" description="Nucleophile" evidence="4">
    <location>
        <position position="43"/>
    </location>
</feature>
<protein>
    <submittedName>
        <fullName evidence="6">Phospholipase, patatin family protein</fullName>
    </submittedName>
</protein>
<keyword evidence="3 4" id="KW-0443">Lipid metabolism</keyword>
<dbReference type="Pfam" id="PF01734">
    <property type="entry name" value="Patatin"/>
    <property type="match status" value="1"/>
</dbReference>
<organism evidence="6 7">
    <name type="scientific">Candidatus Nomurabacteria bacterium GW2011_GWF1_31_48</name>
    <dbReference type="NCBI Taxonomy" id="1618767"/>
    <lineage>
        <taxon>Bacteria</taxon>
        <taxon>Candidatus Nomuraibacteriota</taxon>
    </lineage>
</organism>
<dbReference type="PANTHER" id="PTHR14226:SF76">
    <property type="entry name" value="NTE FAMILY PROTEIN RSSA"/>
    <property type="match status" value="1"/>
</dbReference>
<dbReference type="InterPro" id="IPR050301">
    <property type="entry name" value="NTE"/>
</dbReference>
<evidence type="ECO:0000256" key="1">
    <source>
        <dbReference type="ARBA" id="ARBA00022801"/>
    </source>
</evidence>
<feature type="short sequence motif" description="DGA/G" evidence="4">
    <location>
        <begin position="157"/>
        <end position="159"/>
    </location>
</feature>
<sequence length="269" mass="29901">MEKQRKKVGLVLGSGGVRGFAHIGVIKKLLEHNIPIDYIAGSSIGAWVGAYYSLFKDVKNLEEYTLEKKREKFMSFLEPTFSGGLIKGDKLEKLLNGWLNDADFKDLKIPLAIVATDLVTGEAVVFKKGKLATAVRASISVPTLFTPVRIDNKILVDGGLSNPVPDDVVRKMGADIVISVNLDNYVKNEEFLTDKNKSLSNTAIRSINILRYHLSRYSTSSSDFVIEPYTPNIGIKSFRDYFRSNIATDLVKNGEIETEKIIKELKAVL</sequence>
<evidence type="ECO:0000256" key="3">
    <source>
        <dbReference type="ARBA" id="ARBA00023098"/>
    </source>
</evidence>
<reference evidence="6 7" key="1">
    <citation type="journal article" date="2015" name="Nature">
        <title>rRNA introns, odd ribosomes, and small enigmatic genomes across a large radiation of phyla.</title>
        <authorList>
            <person name="Brown C.T."/>
            <person name="Hug L.A."/>
            <person name="Thomas B.C."/>
            <person name="Sharon I."/>
            <person name="Castelle C.J."/>
            <person name="Singh A."/>
            <person name="Wilkins M.J."/>
            <person name="Williams K.H."/>
            <person name="Banfield J.F."/>
        </authorList>
    </citation>
    <scope>NUCLEOTIDE SEQUENCE [LARGE SCALE GENOMIC DNA]</scope>
</reference>
<dbReference type="GO" id="GO:0016787">
    <property type="term" value="F:hydrolase activity"/>
    <property type="evidence" value="ECO:0007669"/>
    <property type="project" value="UniProtKB-UniRule"/>
</dbReference>